<dbReference type="Proteomes" id="UP000234237">
    <property type="component" value="Chromosome"/>
</dbReference>
<dbReference type="InterPro" id="IPR036852">
    <property type="entry name" value="Peptidase_S8/S53_dom_sf"/>
</dbReference>
<feature type="domain" description="Peptidase S8/S53" evidence="4">
    <location>
        <begin position="7"/>
        <end position="139"/>
    </location>
</feature>
<dbReference type="SUPFAM" id="SSF52743">
    <property type="entry name" value="Subtilisin-like"/>
    <property type="match status" value="1"/>
</dbReference>
<dbReference type="RefSeq" id="WP_101933431.1">
    <property type="nucleotide sequence ID" value="NZ_CP018622.1"/>
</dbReference>
<sequence length="318" mass="35779">MGSTLFYSLTIGSITRDEHEESISRKKEISPFSRIGYGFSGCKKPDLVYPGGNIYRKKGSLYIAANSAAYVINNKGYLEQEFGTSFSAPLAAADLAVLTNNVQDNDPLIARALLTHHANNNHYFNNSEDTFFKKVYGYGEGDFESANSSSRNKATYIRKGAMNRLSKQRVRFYMPTVFLDHRKKGKNLVKVSVTCISIPPIDKGMGNEYIRGYVDASLHAINTKGKQTTKNPPNKLGRNKWSHIQHFNKILSAFNPGDWQIWLQLYTKPEIDSDIDYVLIVSIEDITGNNLDVYGSISIETDNRFSALAEIELNEMEE</sequence>
<evidence type="ECO:0000256" key="1">
    <source>
        <dbReference type="ARBA" id="ARBA00022670"/>
    </source>
</evidence>
<proteinExistence type="predicted"/>
<dbReference type="AlphaFoldDB" id="A0A2K9IZS2"/>
<evidence type="ECO:0000313" key="6">
    <source>
        <dbReference type="Proteomes" id="UP000234237"/>
    </source>
</evidence>
<dbReference type="KEGG" id="vpn:A21D_02143"/>
<dbReference type="PROSITE" id="PS00138">
    <property type="entry name" value="SUBTILASE_SER"/>
    <property type="match status" value="1"/>
</dbReference>
<dbReference type="GO" id="GO:0006508">
    <property type="term" value="P:proteolysis"/>
    <property type="evidence" value="ECO:0007669"/>
    <property type="project" value="UniProtKB-KW"/>
</dbReference>
<name>A0A2K9IZS2_9BACI</name>
<keyword evidence="1" id="KW-0645">Protease</keyword>
<keyword evidence="2" id="KW-0378">Hydrolase</keyword>
<dbReference type="InterPro" id="IPR000209">
    <property type="entry name" value="Peptidase_S8/S53_dom"/>
</dbReference>
<dbReference type="InterPro" id="IPR023828">
    <property type="entry name" value="Peptidase_S8_Ser-AS"/>
</dbReference>
<evidence type="ECO:0000256" key="2">
    <source>
        <dbReference type="ARBA" id="ARBA00022801"/>
    </source>
</evidence>
<evidence type="ECO:0000313" key="5">
    <source>
        <dbReference type="EMBL" id="AUJ25207.1"/>
    </source>
</evidence>
<dbReference type="GO" id="GO:0004252">
    <property type="term" value="F:serine-type endopeptidase activity"/>
    <property type="evidence" value="ECO:0007669"/>
    <property type="project" value="InterPro"/>
</dbReference>
<protein>
    <recommendedName>
        <fullName evidence="4">Peptidase S8/S53 domain-containing protein</fullName>
    </recommendedName>
</protein>
<keyword evidence="3" id="KW-0720">Serine protease</keyword>
<reference evidence="6" key="1">
    <citation type="submission" date="2016-11" db="EMBL/GenBank/DDBJ databases">
        <title>Complete genome sequence of Virgibacillus pantothenticus 21D, a halophilic bacterium isolated from the deep hypersaline anoxic basin Discovery in the Mediterranean Sea.</title>
        <authorList>
            <person name="Zeaiter Z."/>
            <person name="Booth J.M."/>
            <person name="Prosdocimi E.M."/>
            <person name="Mapelli F."/>
            <person name="Fusi M."/>
            <person name="Daffonchio D."/>
            <person name="Borin S."/>
            <person name="Crotti E."/>
        </authorList>
    </citation>
    <scope>NUCLEOTIDE SEQUENCE [LARGE SCALE GENOMIC DNA]</scope>
    <source>
        <strain evidence="6">21D</strain>
    </source>
</reference>
<gene>
    <name evidence="5" type="ORF">A21D_02143</name>
</gene>
<accession>A0A2K9IZS2</accession>
<organism evidence="5 6">
    <name type="scientific">Virgibacillus dokdonensis</name>
    <dbReference type="NCBI Taxonomy" id="302167"/>
    <lineage>
        <taxon>Bacteria</taxon>
        <taxon>Bacillati</taxon>
        <taxon>Bacillota</taxon>
        <taxon>Bacilli</taxon>
        <taxon>Bacillales</taxon>
        <taxon>Bacillaceae</taxon>
        <taxon>Virgibacillus</taxon>
    </lineage>
</organism>
<evidence type="ECO:0000256" key="3">
    <source>
        <dbReference type="ARBA" id="ARBA00022825"/>
    </source>
</evidence>
<dbReference type="EMBL" id="CP018622">
    <property type="protein sequence ID" value="AUJ25207.1"/>
    <property type="molecule type" value="Genomic_DNA"/>
</dbReference>
<evidence type="ECO:0000259" key="4">
    <source>
        <dbReference type="Pfam" id="PF00082"/>
    </source>
</evidence>
<dbReference type="Pfam" id="PF00082">
    <property type="entry name" value="Peptidase_S8"/>
    <property type="match status" value="1"/>
</dbReference>
<dbReference type="Gene3D" id="3.40.50.200">
    <property type="entry name" value="Peptidase S8/S53 domain"/>
    <property type="match status" value="1"/>
</dbReference>